<dbReference type="SUPFAM" id="SSF54523">
    <property type="entry name" value="Pili subunits"/>
    <property type="match status" value="1"/>
</dbReference>
<feature type="region of interest" description="Disordered" evidence="1">
    <location>
        <begin position="166"/>
        <end position="190"/>
    </location>
</feature>
<dbReference type="Gene3D" id="3.30.700.10">
    <property type="entry name" value="Glycoprotein, Type 4 Pilin"/>
    <property type="match status" value="1"/>
</dbReference>
<dbReference type="STRING" id="1802559.A2372_02895"/>
<feature type="transmembrane region" description="Helical" evidence="2">
    <location>
        <begin position="12"/>
        <end position="33"/>
    </location>
</feature>
<name>A0A1F8DZF1_9BACT</name>
<keyword evidence="2" id="KW-0472">Membrane</keyword>
<evidence type="ECO:0000313" key="3">
    <source>
        <dbReference type="EMBL" id="OGM93318.1"/>
    </source>
</evidence>
<protein>
    <recommendedName>
        <fullName evidence="5">Type II secretion system protein GspG C-terminal domain-containing protein</fullName>
    </recommendedName>
</protein>
<keyword evidence="2" id="KW-0812">Transmembrane</keyword>
<dbReference type="InterPro" id="IPR045584">
    <property type="entry name" value="Pilin-like"/>
</dbReference>
<evidence type="ECO:0000256" key="1">
    <source>
        <dbReference type="SAM" id="MobiDB-lite"/>
    </source>
</evidence>
<dbReference type="PROSITE" id="PS00409">
    <property type="entry name" value="PROKAR_NTER_METHYL"/>
    <property type="match status" value="1"/>
</dbReference>
<accession>A0A1F8DZF1</accession>
<dbReference type="Pfam" id="PF07963">
    <property type="entry name" value="N_methyl"/>
    <property type="match status" value="1"/>
</dbReference>
<comment type="caution">
    <text evidence="3">The sequence shown here is derived from an EMBL/GenBank/DDBJ whole genome shotgun (WGS) entry which is preliminary data.</text>
</comment>
<sequence length="196" mass="20845">MSRTRGLTLVELLITMGILAILASMAVLVFNPVEYVRQSRDTRRIGDLDAINKAIDLYTVNKPAITELGTASIVYVSLSDSSSTCGSHALPVLPPSWQYRCVPAADLQKIDGTGWVPINFTSISSGAPLATLPIDPANAVAGAQYYMFIASGRKYELSSGMEAARHMSGGDADKVSTDDGDDSARYETGSNLLLAP</sequence>
<organism evidence="3 4">
    <name type="scientific">Candidatus Wolfebacteria bacterium RIFOXYB1_FULL_54_12</name>
    <dbReference type="NCBI Taxonomy" id="1802559"/>
    <lineage>
        <taxon>Bacteria</taxon>
        <taxon>Candidatus Wolfeibacteriota</taxon>
    </lineage>
</organism>
<dbReference type="InterPro" id="IPR012902">
    <property type="entry name" value="N_methyl_site"/>
</dbReference>
<evidence type="ECO:0008006" key="5">
    <source>
        <dbReference type="Google" id="ProtNLM"/>
    </source>
</evidence>
<dbReference type="NCBIfam" id="TIGR02532">
    <property type="entry name" value="IV_pilin_GFxxxE"/>
    <property type="match status" value="1"/>
</dbReference>
<feature type="compositionally biased region" description="Basic and acidic residues" evidence="1">
    <location>
        <begin position="171"/>
        <end position="185"/>
    </location>
</feature>
<dbReference type="EMBL" id="MGIT01000001">
    <property type="protein sequence ID" value="OGM93318.1"/>
    <property type="molecule type" value="Genomic_DNA"/>
</dbReference>
<gene>
    <name evidence="3" type="ORF">A2372_02895</name>
</gene>
<evidence type="ECO:0000256" key="2">
    <source>
        <dbReference type="SAM" id="Phobius"/>
    </source>
</evidence>
<evidence type="ECO:0000313" key="4">
    <source>
        <dbReference type="Proteomes" id="UP000176422"/>
    </source>
</evidence>
<reference evidence="3 4" key="1">
    <citation type="journal article" date="2016" name="Nat. Commun.">
        <title>Thousands of microbial genomes shed light on interconnected biogeochemical processes in an aquifer system.</title>
        <authorList>
            <person name="Anantharaman K."/>
            <person name="Brown C.T."/>
            <person name="Hug L.A."/>
            <person name="Sharon I."/>
            <person name="Castelle C.J."/>
            <person name="Probst A.J."/>
            <person name="Thomas B.C."/>
            <person name="Singh A."/>
            <person name="Wilkins M.J."/>
            <person name="Karaoz U."/>
            <person name="Brodie E.L."/>
            <person name="Williams K.H."/>
            <person name="Hubbard S.S."/>
            <person name="Banfield J.F."/>
        </authorList>
    </citation>
    <scope>NUCLEOTIDE SEQUENCE [LARGE SCALE GENOMIC DNA]</scope>
</reference>
<proteinExistence type="predicted"/>
<keyword evidence="2" id="KW-1133">Transmembrane helix</keyword>
<dbReference type="AlphaFoldDB" id="A0A1F8DZF1"/>
<dbReference type="Proteomes" id="UP000176422">
    <property type="component" value="Unassembled WGS sequence"/>
</dbReference>